<dbReference type="CDD" id="cd00034">
    <property type="entry name" value="CSD"/>
    <property type="match status" value="1"/>
</dbReference>
<dbReference type="InterPro" id="IPR023780">
    <property type="entry name" value="Chromo_domain"/>
</dbReference>
<evidence type="ECO:0000256" key="1">
    <source>
        <dbReference type="ARBA" id="ARBA00004123"/>
    </source>
</evidence>
<sequence>MDTKSRKSPVLRIRLQRIDKVSPKSYAFKKLQKQDRKSPAKEYFVVQDIKDIAVMNGTVRYWVKWRHFPSSQNTWEPLKNLKYCESLIRDCEKRIIRRLNLQYFKKQRVYGFEFKGQPEKILDVFRFSGVRVAKVKFIESEEINFILFDEVKEKYPQLLLNFYLSTALI</sequence>
<dbReference type="GO" id="GO:0005694">
    <property type="term" value="C:chromosome"/>
    <property type="evidence" value="ECO:0007669"/>
    <property type="project" value="UniProtKB-ARBA"/>
</dbReference>
<proteinExistence type="predicted"/>
<dbReference type="InterPro" id="IPR000953">
    <property type="entry name" value="Chromo/chromo_shadow_dom"/>
</dbReference>
<dbReference type="InterPro" id="IPR051219">
    <property type="entry name" value="Heterochromatin_chromo-domain"/>
</dbReference>
<dbReference type="PANTHER" id="PTHR22812">
    <property type="entry name" value="CHROMOBOX PROTEIN"/>
    <property type="match status" value="1"/>
</dbReference>
<dbReference type="GO" id="GO:0005634">
    <property type="term" value="C:nucleus"/>
    <property type="evidence" value="ECO:0007669"/>
    <property type="project" value="UniProtKB-SubCell"/>
</dbReference>
<evidence type="ECO:0000256" key="2">
    <source>
        <dbReference type="ARBA" id="ARBA00023242"/>
    </source>
</evidence>
<dbReference type="Pfam" id="PF00385">
    <property type="entry name" value="Chromo"/>
    <property type="match status" value="1"/>
</dbReference>
<keyword evidence="2" id="KW-0539">Nucleus</keyword>
<dbReference type="PROSITE" id="PS50013">
    <property type="entry name" value="CHROMO_2"/>
    <property type="match status" value="1"/>
</dbReference>
<comment type="caution">
    <text evidence="4">The sequence shown here is derived from an EMBL/GenBank/DDBJ whole genome shotgun (WGS) entry which is preliminary data.</text>
</comment>
<comment type="subcellular location">
    <subcellularLocation>
        <location evidence="1">Nucleus</location>
    </subcellularLocation>
</comment>
<dbReference type="EMBL" id="JBBCAQ010000020">
    <property type="protein sequence ID" value="KAK7593097.1"/>
    <property type="molecule type" value="Genomic_DNA"/>
</dbReference>
<gene>
    <name evidence="4" type="ORF">V9T40_007849</name>
</gene>
<reference evidence="4 5" key="1">
    <citation type="submission" date="2024-03" db="EMBL/GenBank/DDBJ databases">
        <title>Adaptation during the transition from Ophiocordyceps entomopathogen to insect associate is accompanied by gene loss and intensified selection.</title>
        <authorList>
            <person name="Ward C.M."/>
            <person name="Onetto C.A."/>
            <person name="Borneman A.R."/>
        </authorList>
    </citation>
    <scope>NUCLEOTIDE SEQUENCE [LARGE SCALE GENOMIC DNA]</scope>
    <source>
        <strain evidence="4">AWRI1</strain>
        <tissue evidence="4">Single Adult Female</tissue>
    </source>
</reference>
<dbReference type="InterPro" id="IPR008251">
    <property type="entry name" value="Chromo_shadow_dom"/>
</dbReference>
<organism evidence="4 5">
    <name type="scientific">Parthenolecanium corni</name>
    <dbReference type="NCBI Taxonomy" id="536013"/>
    <lineage>
        <taxon>Eukaryota</taxon>
        <taxon>Metazoa</taxon>
        <taxon>Ecdysozoa</taxon>
        <taxon>Arthropoda</taxon>
        <taxon>Hexapoda</taxon>
        <taxon>Insecta</taxon>
        <taxon>Pterygota</taxon>
        <taxon>Neoptera</taxon>
        <taxon>Paraneoptera</taxon>
        <taxon>Hemiptera</taxon>
        <taxon>Sternorrhyncha</taxon>
        <taxon>Coccoidea</taxon>
        <taxon>Coccidae</taxon>
        <taxon>Parthenolecanium</taxon>
    </lineage>
</organism>
<evidence type="ECO:0000259" key="3">
    <source>
        <dbReference type="PROSITE" id="PS50013"/>
    </source>
</evidence>
<evidence type="ECO:0000313" key="4">
    <source>
        <dbReference type="EMBL" id="KAK7593097.1"/>
    </source>
</evidence>
<dbReference type="AlphaFoldDB" id="A0AAN9Y524"/>
<keyword evidence="5" id="KW-1185">Reference proteome</keyword>
<feature type="domain" description="Chromo" evidence="3">
    <location>
        <begin position="44"/>
        <end position="94"/>
    </location>
</feature>
<name>A0AAN9Y524_9HEMI</name>
<dbReference type="CDD" id="cd00024">
    <property type="entry name" value="CD_CSD"/>
    <property type="match status" value="1"/>
</dbReference>
<dbReference type="SUPFAM" id="SSF54160">
    <property type="entry name" value="Chromo domain-like"/>
    <property type="match status" value="2"/>
</dbReference>
<dbReference type="Proteomes" id="UP001367676">
    <property type="component" value="Unassembled WGS sequence"/>
</dbReference>
<dbReference type="Pfam" id="PF01393">
    <property type="entry name" value="Chromo_shadow"/>
    <property type="match status" value="1"/>
</dbReference>
<dbReference type="Gene3D" id="2.40.50.40">
    <property type="match status" value="2"/>
</dbReference>
<evidence type="ECO:0000313" key="5">
    <source>
        <dbReference type="Proteomes" id="UP001367676"/>
    </source>
</evidence>
<dbReference type="InterPro" id="IPR016197">
    <property type="entry name" value="Chromo-like_dom_sf"/>
</dbReference>
<protein>
    <recommendedName>
        <fullName evidence="3">Chromo domain-containing protein</fullName>
    </recommendedName>
</protein>
<accession>A0AAN9Y524</accession>